<dbReference type="InterPro" id="IPR046551">
    <property type="entry name" value="DUF6705"/>
</dbReference>
<accession>A0ABY0R3I3</accession>
<keyword evidence="3" id="KW-1185">Reference proteome</keyword>
<evidence type="ECO:0000259" key="1">
    <source>
        <dbReference type="Pfam" id="PF20448"/>
    </source>
</evidence>
<reference evidence="2 3" key="1">
    <citation type="submission" date="2016-10" db="EMBL/GenBank/DDBJ databases">
        <authorList>
            <person name="Varghese N."/>
            <person name="Submissions S."/>
        </authorList>
    </citation>
    <scope>NUCLEOTIDE SEQUENCE [LARGE SCALE GENOMIC DNA]</scope>
    <source>
        <strain evidence="2 3">CGMCC 1.10941</strain>
    </source>
</reference>
<name>A0ABY0R3I3_9FLAO</name>
<proteinExistence type="predicted"/>
<evidence type="ECO:0000313" key="3">
    <source>
        <dbReference type="Proteomes" id="UP000199242"/>
    </source>
</evidence>
<sequence length="190" mass="21761">MNKIFLVIVVLLTINCKSQTNIIDIVSRCNSYYNETNGSTYLKDLSNTISPYVGTWKWTSGNREMILTLFKQTKYHYTERTNNYYEDRLVGYYIYKENGLIIANTSGENLLQDYGLSVCFDIPCGGGVETSFFKDTFRGTTYEVSLAMISPTQMKFKGKIGEGTYPRPRNGVIYYQSGTTFPLNMVFTKQ</sequence>
<gene>
    <name evidence="2" type="ORF">SAMN05216273_12410</name>
</gene>
<dbReference type="EMBL" id="FNHD01000024">
    <property type="protein sequence ID" value="SDM33961.1"/>
    <property type="molecule type" value="Genomic_DNA"/>
</dbReference>
<feature type="domain" description="DUF6705" evidence="1">
    <location>
        <begin position="1"/>
        <end position="105"/>
    </location>
</feature>
<dbReference type="RefSeq" id="WP_089745634.1">
    <property type="nucleotide sequence ID" value="NZ_FNHD01000024.1"/>
</dbReference>
<protein>
    <recommendedName>
        <fullName evidence="1">DUF6705 domain-containing protein</fullName>
    </recommendedName>
</protein>
<evidence type="ECO:0000313" key="2">
    <source>
        <dbReference type="EMBL" id="SDM33961.1"/>
    </source>
</evidence>
<organism evidence="2 3">
    <name type="scientific">Chryseobacterium taihuense</name>
    <dbReference type="NCBI Taxonomy" id="1141221"/>
    <lineage>
        <taxon>Bacteria</taxon>
        <taxon>Pseudomonadati</taxon>
        <taxon>Bacteroidota</taxon>
        <taxon>Flavobacteriia</taxon>
        <taxon>Flavobacteriales</taxon>
        <taxon>Weeksellaceae</taxon>
        <taxon>Chryseobacterium group</taxon>
        <taxon>Chryseobacterium</taxon>
    </lineage>
</organism>
<comment type="caution">
    <text evidence="2">The sequence shown here is derived from an EMBL/GenBank/DDBJ whole genome shotgun (WGS) entry which is preliminary data.</text>
</comment>
<dbReference type="Pfam" id="PF20448">
    <property type="entry name" value="DUF6705"/>
    <property type="match status" value="1"/>
</dbReference>
<dbReference type="Proteomes" id="UP000199242">
    <property type="component" value="Unassembled WGS sequence"/>
</dbReference>